<evidence type="ECO:0000256" key="2">
    <source>
        <dbReference type="ARBA" id="ARBA00001968"/>
    </source>
</evidence>
<dbReference type="InterPro" id="IPR004358">
    <property type="entry name" value="Sig_transdc_His_kin-like_C"/>
</dbReference>
<comment type="catalytic activity">
    <reaction evidence="1">
        <text>ATP + protein L-histidine = ADP + protein N-phospho-L-histidine.</text>
        <dbReference type="EC" id="2.7.13.3"/>
    </reaction>
</comment>
<dbReference type="PROSITE" id="PS50885">
    <property type="entry name" value="HAMP"/>
    <property type="match status" value="1"/>
</dbReference>
<dbReference type="FunFam" id="3.30.565.10:FF:000006">
    <property type="entry name" value="Sensor histidine kinase WalK"/>
    <property type="match status" value="1"/>
</dbReference>
<accession>A0A940WQS1</accession>
<dbReference type="InterPro" id="IPR050428">
    <property type="entry name" value="TCS_sensor_his_kinase"/>
</dbReference>
<feature type="transmembrane region" description="Helical" evidence="12">
    <location>
        <begin position="37"/>
        <end position="57"/>
    </location>
</feature>
<keyword evidence="9 12" id="KW-1133">Transmembrane helix</keyword>
<dbReference type="PANTHER" id="PTHR45436:SF5">
    <property type="entry name" value="SENSOR HISTIDINE KINASE TRCS"/>
    <property type="match status" value="1"/>
</dbReference>
<evidence type="ECO:0000259" key="13">
    <source>
        <dbReference type="PROSITE" id="PS50109"/>
    </source>
</evidence>
<sequence>MIPKGTFPRSAQGSRLSYAARFWPGTRPGGLSLRGRLLLIAMALLFAGLSVSGAVAVTTLRSHLIHRVDQQLAPIAALMSRVSPDLFALRDPARRQPVTLPGLDMIDQAYVAYLAADGTLRDDAGAGQPKVATIPRIPRLDTAAVARLGGQPFDVPPSEGRGDWRAVALPLDQMIRPPAGIAAGDGSVVVAVSLAGVRSTVGRLTIVCAVTATLLMICLAMVGRFAMGRGLRPLREIQETAAAVAAGDLSRRVPAPASATTEIGRLAGGLNGMFAQLESAFAERERSEARMRRFVADVSHELRTPLFGIKGFAELHRMGGLTDATRTLRRIESEADRLGRLVEDLLLLARLDEGDDALPMDLAPMDLRTLAADALHDLRALDAARPVALTGPDGGLPGEAQVVGDEARLRQVVSNLVGNAVTHTPPGTPVRLGVGRVGDDGVLVVADNGPGLPPEEAAKVFDRFYRTDDSRTRTGGAGAGLGLAIVQSIVAAHGGRVELSTEPGQGAAFRVVIPGRRPPDDSPRDES</sequence>
<feature type="domain" description="Histidine kinase" evidence="13">
    <location>
        <begin position="297"/>
        <end position="517"/>
    </location>
</feature>
<organism evidence="15 16">
    <name type="scientific">Microbispora oryzae</name>
    <dbReference type="NCBI Taxonomy" id="2806554"/>
    <lineage>
        <taxon>Bacteria</taxon>
        <taxon>Bacillati</taxon>
        <taxon>Actinomycetota</taxon>
        <taxon>Actinomycetes</taxon>
        <taxon>Streptosporangiales</taxon>
        <taxon>Streptosporangiaceae</taxon>
        <taxon>Microbispora</taxon>
    </lineage>
</organism>
<feature type="transmembrane region" description="Helical" evidence="12">
    <location>
        <begin position="204"/>
        <end position="227"/>
    </location>
</feature>
<dbReference type="InterPro" id="IPR003594">
    <property type="entry name" value="HATPase_dom"/>
</dbReference>
<dbReference type="Pfam" id="PF00512">
    <property type="entry name" value="HisKA"/>
    <property type="match status" value="1"/>
</dbReference>
<keyword evidence="8 15" id="KW-0418">Kinase</keyword>
<comment type="cofactor">
    <cofactor evidence="2">
        <name>a divalent metal cation</name>
        <dbReference type="ChEBI" id="CHEBI:60240"/>
    </cofactor>
</comment>
<dbReference type="PROSITE" id="PS50109">
    <property type="entry name" value="HIS_KIN"/>
    <property type="match status" value="1"/>
</dbReference>
<evidence type="ECO:0000256" key="9">
    <source>
        <dbReference type="ARBA" id="ARBA00022989"/>
    </source>
</evidence>
<dbReference type="PRINTS" id="PR00344">
    <property type="entry name" value="BCTRLSENSOR"/>
</dbReference>
<dbReference type="FunFam" id="1.10.287.130:FF:000001">
    <property type="entry name" value="Two-component sensor histidine kinase"/>
    <property type="match status" value="1"/>
</dbReference>
<evidence type="ECO:0000256" key="12">
    <source>
        <dbReference type="SAM" id="Phobius"/>
    </source>
</evidence>
<evidence type="ECO:0000256" key="7">
    <source>
        <dbReference type="ARBA" id="ARBA00022692"/>
    </source>
</evidence>
<dbReference type="InterPro" id="IPR003660">
    <property type="entry name" value="HAMP_dom"/>
</dbReference>
<reference evidence="15" key="1">
    <citation type="submission" date="2021-02" db="EMBL/GenBank/DDBJ databases">
        <title>Draft genome sequence of Microbispora sp. RL4-1S isolated from rice leaves in Thailand.</title>
        <authorList>
            <person name="Muangham S."/>
            <person name="Duangmal K."/>
        </authorList>
    </citation>
    <scope>NUCLEOTIDE SEQUENCE</scope>
    <source>
        <strain evidence="15">RL4-1S</strain>
    </source>
</reference>
<evidence type="ECO:0000256" key="1">
    <source>
        <dbReference type="ARBA" id="ARBA00000085"/>
    </source>
</evidence>
<keyword evidence="7 12" id="KW-0812">Transmembrane</keyword>
<dbReference type="InterPro" id="IPR036097">
    <property type="entry name" value="HisK_dim/P_sf"/>
</dbReference>
<comment type="subcellular location">
    <subcellularLocation>
        <location evidence="3">Cell membrane</location>
    </subcellularLocation>
</comment>
<dbReference type="Pfam" id="PF02518">
    <property type="entry name" value="HATPase_c"/>
    <property type="match status" value="1"/>
</dbReference>
<dbReference type="EMBL" id="JAFCNB010000020">
    <property type="protein sequence ID" value="MBP2707568.1"/>
    <property type="molecule type" value="Genomic_DNA"/>
</dbReference>
<keyword evidence="16" id="KW-1185">Reference proteome</keyword>
<evidence type="ECO:0000313" key="16">
    <source>
        <dbReference type="Proteomes" id="UP000674234"/>
    </source>
</evidence>
<dbReference type="SMART" id="SM00387">
    <property type="entry name" value="HATPase_c"/>
    <property type="match status" value="1"/>
</dbReference>
<dbReference type="SUPFAM" id="SSF47384">
    <property type="entry name" value="Homodimeric domain of signal transducing histidine kinase"/>
    <property type="match status" value="1"/>
</dbReference>
<evidence type="ECO:0000256" key="5">
    <source>
        <dbReference type="ARBA" id="ARBA00022553"/>
    </source>
</evidence>
<dbReference type="GO" id="GO:0000155">
    <property type="term" value="F:phosphorelay sensor kinase activity"/>
    <property type="evidence" value="ECO:0007669"/>
    <property type="project" value="InterPro"/>
</dbReference>
<evidence type="ECO:0000256" key="8">
    <source>
        <dbReference type="ARBA" id="ARBA00022777"/>
    </source>
</evidence>
<keyword evidence="6" id="KW-0808">Transferase</keyword>
<dbReference type="EC" id="2.7.13.3" evidence="4"/>
<keyword evidence="5" id="KW-0597">Phosphoprotein</keyword>
<dbReference type="RefSeq" id="WP_210158828.1">
    <property type="nucleotide sequence ID" value="NZ_JAFCNB010000020.1"/>
</dbReference>
<evidence type="ECO:0000259" key="14">
    <source>
        <dbReference type="PROSITE" id="PS50885"/>
    </source>
</evidence>
<evidence type="ECO:0000256" key="3">
    <source>
        <dbReference type="ARBA" id="ARBA00004236"/>
    </source>
</evidence>
<dbReference type="Proteomes" id="UP000674234">
    <property type="component" value="Unassembled WGS sequence"/>
</dbReference>
<comment type="caution">
    <text evidence="15">The sequence shown here is derived from an EMBL/GenBank/DDBJ whole genome shotgun (WGS) entry which is preliminary data.</text>
</comment>
<dbReference type="CDD" id="cd00075">
    <property type="entry name" value="HATPase"/>
    <property type="match status" value="1"/>
</dbReference>
<dbReference type="SMART" id="SM00304">
    <property type="entry name" value="HAMP"/>
    <property type="match status" value="1"/>
</dbReference>
<evidence type="ECO:0000256" key="4">
    <source>
        <dbReference type="ARBA" id="ARBA00012438"/>
    </source>
</evidence>
<dbReference type="SUPFAM" id="SSF158472">
    <property type="entry name" value="HAMP domain-like"/>
    <property type="match status" value="1"/>
</dbReference>
<dbReference type="CDD" id="cd00082">
    <property type="entry name" value="HisKA"/>
    <property type="match status" value="1"/>
</dbReference>
<dbReference type="AlphaFoldDB" id="A0A940WQS1"/>
<dbReference type="GO" id="GO:0005886">
    <property type="term" value="C:plasma membrane"/>
    <property type="evidence" value="ECO:0007669"/>
    <property type="project" value="UniProtKB-SubCell"/>
</dbReference>
<evidence type="ECO:0000256" key="6">
    <source>
        <dbReference type="ARBA" id="ARBA00022679"/>
    </source>
</evidence>
<protein>
    <recommendedName>
        <fullName evidence="4">histidine kinase</fullName>
        <ecNumber evidence="4">2.7.13.3</ecNumber>
    </recommendedName>
</protein>
<dbReference type="InterPro" id="IPR036890">
    <property type="entry name" value="HATPase_C_sf"/>
</dbReference>
<evidence type="ECO:0000256" key="11">
    <source>
        <dbReference type="ARBA" id="ARBA00023136"/>
    </source>
</evidence>
<dbReference type="InterPro" id="IPR005467">
    <property type="entry name" value="His_kinase_dom"/>
</dbReference>
<keyword evidence="10" id="KW-0902">Two-component regulatory system</keyword>
<name>A0A940WQS1_9ACTN</name>
<dbReference type="GO" id="GO:0005509">
    <property type="term" value="F:calcium ion binding"/>
    <property type="evidence" value="ECO:0007669"/>
    <property type="project" value="UniProtKB-ARBA"/>
</dbReference>
<feature type="domain" description="HAMP" evidence="14">
    <location>
        <begin position="228"/>
        <end position="282"/>
    </location>
</feature>
<dbReference type="SUPFAM" id="SSF55874">
    <property type="entry name" value="ATPase domain of HSP90 chaperone/DNA topoisomerase II/histidine kinase"/>
    <property type="match status" value="1"/>
</dbReference>
<dbReference type="Gene3D" id="6.10.340.10">
    <property type="match status" value="1"/>
</dbReference>
<dbReference type="PANTHER" id="PTHR45436">
    <property type="entry name" value="SENSOR HISTIDINE KINASE YKOH"/>
    <property type="match status" value="1"/>
</dbReference>
<dbReference type="CDD" id="cd06225">
    <property type="entry name" value="HAMP"/>
    <property type="match status" value="1"/>
</dbReference>
<dbReference type="Gene3D" id="1.10.287.130">
    <property type="match status" value="1"/>
</dbReference>
<dbReference type="Pfam" id="PF00672">
    <property type="entry name" value="HAMP"/>
    <property type="match status" value="1"/>
</dbReference>
<keyword evidence="11 12" id="KW-0472">Membrane</keyword>
<dbReference type="Gene3D" id="3.30.565.10">
    <property type="entry name" value="Histidine kinase-like ATPase, C-terminal domain"/>
    <property type="match status" value="1"/>
</dbReference>
<evidence type="ECO:0000313" key="15">
    <source>
        <dbReference type="EMBL" id="MBP2707568.1"/>
    </source>
</evidence>
<gene>
    <name evidence="15" type="ORF">JOL79_27670</name>
</gene>
<proteinExistence type="predicted"/>
<dbReference type="InterPro" id="IPR003661">
    <property type="entry name" value="HisK_dim/P_dom"/>
</dbReference>
<evidence type="ECO:0000256" key="10">
    <source>
        <dbReference type="ARBA" id="ARBA00023012"/>
    </source>
</evidence>
<dbReference type="SMART" id="SM00388">
    <property type="entry name" value="HisKA"/>
    <property type="match status" value="1"/>
</dbReference>